<gene>
    <name evidence="1" type="ORF">IDJ77_08980</name>
</gene>
<protein>
    <submittedName>
        <fullName evidence="1">Uncharacterized protein</fullName>
    </submittedName>
</protein>
<comment type="caution">
    <text evidence="1">The sequence shown here is derived from an EMBL/GenBank/DDBJ whole genome shotgun (WGS) entry which is preliminary data.</text>
</comment>
<name>A0ABR7WNQ1_9SPHI</name>
<evidence type="ECO:0000313" key="1">
    <source>
        <dbReference type="EMBL" id="MBD1363940.1"/>
    </source>
</evidence>
<sequence>MTTLTMRQKLMSCLAGAEENKVKAIFILLERDIDEGEAFLLSDEQLDILGRRKSCI</sequence>
<proteinExistence type="predicted"/>
<dbReference type="RefSeq" id="WP_191188612.1">
    <property type="nucleotide sequence ID" value="NZ_JACWMY010000004.1"/>
</dbReference>
<keyword evidence="2" id="KW-1185">Reference proteome</keyword>
<dbReference type="Proteomes" id="UP000606600">
    <property type="component" value="Unassembled WGS sequence"/>
</dbReference>
<dbReference type="EMBL" id="JACWMY010000004">
    <property type="protein sequence ID" value="MBD1363940.1"/>
    <property type="molecule type" value="Genomic_DNA"/>
</dbReference>
<reference evidence="1 2" key="1">
    <citation type="submission" date="2020-09" db="EMBL/GenBank/DDBJ databases">
        <title>Novel species of Mucilaginibacter isolated from a glacier on the Tibetan Plateau.</title>
        <authorList>
            <person name="Liu Q."/>
            <person name="Xin Y.-H."/>
        </authorList>
    </citation>
    <scope>NUCLEOTIDE SEQUENCE [LARGE SCALE GENOMIC DNA]</scope>
    <source>
        <strain evidence="1 2">ZT4R22</strain>
    </source>
</reference>
<accession>A0ABR7WNQ1</accession>
<organism evidence="1 2">
    <name type="scientific">Mucilaginibacter pankratovii</name>
    <dbReference type="NCBI Taxonomy" id="2772110"/>
    <lineage>
        <taxon>Bacteria</taxon>
        <taxon>Pseudomonadati</taxon>
        <taxon>Bacteroidota</taxon>
        <taxon>Sphingobacteriia</taxon>
        <taxon>Sphingobacteriales</taxon>
        <taxon>Sphingobacteriaceae</taxon>
        <taxon>Mucilaginibacter</taxon>
    </lineage>
</organism>
<evidence type="ECO:0000313" key="2">
    <source>
        <dbReference type="Proteomes" id="UP000606600"/>
    </source>
</evidence>